<protein>
    <submittedName>
        <fullName evidence="1">Uncharacterized protein</fullName>
    </submittedName>
</protein>
<name>C1A9V7_GEMAT</name>
<evidence type="ECO:0000313" key="1">
    <source>
        <dbReference type="EMBL" id="BAH39284.1"/>
    </source>
</evidence>
<dbReference type="STRING" id="379066.GAU_2242"/>
<keyword evidence="2" id="KW-1185">Reference proteome</keyword>
<sequence length="75" mass="8219">MASERDWVGRFVASVHTTARAMQEDYRNGRYASPEAYQDDIDASEAYFVARLIGSLDVLQSLNAQPTAPGAPEAL</sequence>
<evidence type="ECO:0000313" key="2">
    <source>
        <dbReference type="Proteomes" id="UP000002209"/>
    </source>
</evidence>
<reference evidence="2" key="1">
    <citation type="submission" date="2006-03" db="EMBL/GenBank/DDBJ databases">
        <title>Complete genome sequence of Gemmatimonas aurantiaca T-27 that represents a novel phylum Gemmatimonadetes.</title>
        <authorList>
            <person name="Takasaki K."/>
            <person name="Ichikawa N."/>
            <person name="Miura H."/>
            <person name="Matsushita S."/>
            <person name="Watanabe Y."/>
            <person name="Oguchi A."/>
            <person name="Ankai A."/>
            <person name="Yashiro I."/>
            <person name="Takahashi M."/>
            <person name="Terui Y."/>
            <person name="Fukui S."/>
            <person name="Yokoyama H."/>
            <person name="Tanikawa S."/>
            <person name="Hanada S."/>
            <person name="Kamagata Y."/>
            <person name="Fujita N."/>
        </authorList>
    </citation>
    <scope>NUCLEOTIDE SEQUENCE [LARGE SCALE GENOMIC DNA]</scope>
    <source>
        <strain evidence="2">T-27 / DSM 14586 / JCM 11422 / NBRC 100505</strain>
    </source>
</reference>
<dbReference type="Proteomes" id="UP000002209">
    <property type="component" value="Chromosome"/>
</dbReference>
<proteinExistence type="predicted"/>
<organism evidence="1 2">
    <name type="scientific">Gemmatimonas aurantiaca (strain DSM 14586 / JCM 11422 / NBRC 100505 / T-27)</name>
    <dbReference type="NCBI Taxonomy" id="379066"/>
    <lineage>
        <taxon>Bacteria</taxon>
        <taxon>Pseudomonadati</taxon>
        <taxon>Gemmatimonadota</taxon>
        <taxon>Gemmatimonadia</taxon>
        <taxon>Gemmatimonadales</taxon>
        <taxon>Gemmatimonadaceae</taxon>
        <taxon>Gemmatimonas</taxon>
    </lineage>
</organism>
<dbReference type="KEGG" id="gau:GAU_2242"/>
<dbReference type="EMBL" id="AP009153">
    <property type="protein sequence ID" value="BAH39284.1"/>
    <property type="molecule type" value="Genomic_DNA"/>
</dbReference>
<dbReference type="HOGENOM" id="CLU_2665863_0_0_0"/>
<accession>C1A9V7</accession>
<dbReference type="AlphaFoldDB" id="C1A9V7"/>
<dbReference type="RefSeq" id="WP_012683731.1">
    <property type="nucleotide sequence ID" value="NC_012489.1"/>
</dbReference>
<gene>
    <name evidence="1" type="ordered locus">GAU_2242</name>
</gene>